<dbReference type="WormBase" id="F19B6.3">
    <property type="protein sequence ID" value="CE05668"/>
    <property type="gene ID" value="WBGene00008949"/>
</dbReference>
<keyword evidence="3" id="KW-1185">Reference proteome</keyword>
<dbReference type="Proteomes" id="UP000001940">
    <property type="component" value="Chromosome IV"/>
</dbReference>
<protein>
    <submittedName>
        <fullName evidence="2">FLYWCH-type domain-containing protein</fullName>
    </submittedName>
</protein>
<evidence type="ECO:0000313" key="2">
    <source>
        <dbReference type="EMBL" id="CAA93458.1"/>
    </source>
</evidence>
<dbReference type="PIR" id="T21106">
    <property type="entry name" value="T21106"/>
</dbReference>
<dbReference type="EMBL" id="BX284604">
    <property type="protein sequence ID" value="CAA93458.1"/>
    <property type="molecule type" value="Genomic_DNA"/>
</dbReference>
<evidence type="ECO:0000313" key="3">
    <source>
        <dbReference type="Proteomes" id="UP000001940"/>
    </source>
</evidence>
<dbReference type="GeneID" id="184667"/>
<feature type="region of interest" description="Disordered" evidence="1">
    <location>
        <begin position="45"/>
        <end position="66"/>
    </location>
</feature>
<dbReference type="Bgee" id="WBGene00008949">
    <property type="expression patterns" value="Expressed in adult organism and 1 other cell type or tissue"/>
</dbReference>
<dbReference type="UCSC" id="F19B6.3">
    <property type="organism name" value="c. elegans"/>
</dbReference>
<dbReference type="HOGENOM" id="CLU_792822_0_0_1"/>
<accession>Q19582</accession>
<proteinExistence type="predicted"/>
<evidence type="ECO:0000256" key="1">
    <source>
        <dbReference type="SAM" id="MobiDB-lite"/>
    </source>
</evidence>
<dbReference type="RefSeq" id="NP_502347.1">
    <property type="nucleotide sequence ID" value="NM_069946.1"/>
</dbReference>
<dbReference type="KEGG" id="cel:CELE_F19B6.3"/>
<evidence type="ECO:0000313" key="4">
    <source>
        <dbReference type="WormBase" id="F19B6.3"/>
    </source>
</evidence>
<dbReference type="InParanoid" id="Q19582"/>
<dbReference type="CTD" id="184667"/>
<dbReference type="AGR" id="WB:WBGene00008949"/>
<dbReference type="AlphaFoldDB" id="Q19582"/>
<organism evidence="2 3">
    <name type="scientific">Caenorhabditis elegans</name>
    <dbReference type="NCBI Taxonomy" id="6239"/>
    <lineage>
        <taxon>Eukaryota</taxon>
        <taxon>Metazoa</taxon>
        <taxon>Ecdysozoa</taxon>
        <taxon>Nematoda</taxon>
        <taxon>Chromadorea</taxon>
        <taxon>Rhabditida</taxon>
        <taxon>Rhabditina</taxon>
        <taxon>Rhabditomorpha</taxon>
        <taxon>Rhabditoidea</taxon>
        <taxon>Rhabditidae</taxon>
        <taxon>Peloderinae</taxon>
        <taxon>Caenorhabditis</taxon>
    </lineage>
</organism>
<name>Q19582_CAEEL</name>
<sequence length="350" mass="39196">MASDAPTTAQRRDLHFDFVYNGRKIFDFTERDAGQDHTCMTTMTLKSSSQPATEPLQAPEPVTQDSNPLETVGALNSGSQTDNNGIGGPAGAVIIGERIAKIENSSEGVLFTSESVALDAGTVESAVEFARIDNILDFPSLEVAKRDDDDASAISTVAASNSEASLVASIPNVFKVENIVEPPQMTIMRWEGFEYRTNRRYRTVCKKCEGLQRLKCNHIFELDKQSNKRVASQPMDIDAKRPRTSHGITISLFKDCTRVPFKAQFPKKLEDKYGVKFTKIEHSNMPFNDASRWCYFNLEVSEEDLAKLPILDDWVNSFKVGSINKKADHFFHRNPSRRVDFDHSYGYSFG</sequence>
<reference evidence="2 3" key="1">
    <citation type="journal article" date="1998" name="Science">
        <title>Genome sequence of the nematode C. elegans: a platform for investigating biology.</title>
        <authorList>
            <consortium name="The C. elegans sequencing consortium"/>
            <person name="Sulson J.E."/>
            <person name="Waterston R."/>
        </authorList>
    </citation>
    <scope>NUCLEOTIDE SEQUENCE [LARGE SCALE GENOMIC DNA]</scope>
    <source>
        <strain evidence="2 3">Bristol N2</strain>
    </source>
</reference>
<dbReference type="PaxDb" id="6239-F19B6.3"/>
<gene>
    <name evidence="2" type="ORF">CELE_F19B6.3</name>
    <name evidence="2 4" type="ORF">F19B6.3</name>
</gene>